<reference evidence="2 3" key="1">
    <citation type="submission" date="2020-04" db="EMBL/GenBank/DDBJ databases">
        <title>Perkinsus olseni comparative genomics.</title>
        <authorList>
            <person name="Bogema D.R."/>
        </authorList>
    </citation>
    <scope>NUCLEOTIDE SEQUENCE [LARGE SCALE GENOMIC DNA]</scope>
    <source>
        <strain evidence="2 3">ATCC PRA-207</strain>
    </source>
</reference>
<sequence length="102" mass="11431">MELCRVEADQLLSVKPLTATTAEAPKASLSSVWLLRERLASSLPMLPRGRQQQHGRPPSGASEHVNMLKPDLEIDVQRRPLAVKGRVLPEITLEYRDKQKPV</sequence>
<evidence type="ECO:0000313" key="3">
    <source>
        <dbReference type="Proteomes" id="UP000553632"/>
    </source>
</evidence>
<organism evidence="2 3">
    <name type="scientific">Perkinsus olseni</name>
    <name type="common">Perkinsus atlanticus</name>
    <dbReference type="NCBI Taxonomy" id="32597"/>
    <lineage>
        <taxon>Eukaryota</taxon>
        <taxon>Sar</taxon>
        <taxon>Alveolata</taxon>
        <taxon>Perkinsozoa</taxon>
        <taxon>Perkinsea</taxon>
        <taxon>Perkinsida</taxon>
        <taxon>Perkinsidae</taxon>
        <taxon>Perkinsus</taxon>
    </lineage>
</organism>
<dbReference type="EMBL" id="JABANO010037766">
    <property type="protein sequence ID" value="KAF4699637.1"/>
    <property type="molecule type" value="Genomic_DNA"/>
</dbReference>
<gene>
    <name evidence="2" type="primary">EIF2C4_7</name>
    <name evidence="2" type="ORF">FOZ63_020035</name>
</gene>
<dbReference type="GO" id="GO:0003743">
    <property type="term" value="F:translation initiation factor activity"/>
    <property type="evidence" value="ECO:0007669"/>
    <property type="project" value="UniProtKB-KW"/>
</dbReference>
<evidence type="ECO:0000313" key="2">
    <source>
        <dbReference type="EMBL" id="KAF4699637.1"/>
    </source>
</evidence>
<keyword evidence="2" id="KW-0396">Initiation factor</keyword>
<keyword evidence="2" id="KW-0648">Protein biosynthesis</keyword>
<accession>A0A7J6PUK1</accession>
<keyword evidence="3" id="KW-1185">Reference proteome</keyword>
<dbReference type="Proteomes" id="UP000553632">
    <property type="component" value="Unassembled WGS sequence"/>
</dbReference>
<evidence type="ECO:0000256" key="1">
    <source>
        <dbReference type="SAM" id="MobiDB-lite"/>
    </source>
</evidence>
<comment type="caution">
    <text evidence="2">The sequence shown here is derived from an EMBL/GenBank/DDBJ whole genome shotgun (WGS) entry which is preliminary data.</text>
</comment>
<dbReference type="AlphaFoldDB" id="A0A7J6PUK1"/>
<name>A0A7J6PUK1_PEROL</name>
<feature type="non-terminal residue" evidence="2">
    <location>
        <position position="1"/>
    </location>
</feature>
<feature type="region of interest" description="Disordered" evidence="1">
    <location>
        <begin position="44"/>
        <end position="66"/>
    </location>
</feature>
<proteinExistence type="predicted"/>
<protein>
    <submittedName>
        <fullName evidence="2">Eukaryotic translation initiation factor 2C</fullName>
    </submittedName>
</protein>